<comment type="function">
    <text evidence="2">Catalyzes the reduction of dTDP-6-deoxy-L-lyxo-4-hexulose to yield dTDP-L-rhamnose.</text>
</comment>
<organism evidence="4 5">
    <name type="scientific">Urinicoccus massiliensis</name>
    <dbReference type="NCBI Taxonomy" id="1723382"/>
    <lineage>
        <taxon>Bacteria</taxon>
        <taxon>Bacillati</taxon>
        <taxon>Bacillota</taxon>
        <taxon>Tissierellia</taxon>
        <taxon>Tissierellales</taxon>
        <taxon>Peptoniphilaceae</taxon>
        <taxon>Urinicoccus</taxon>
    </lineage>
</organism>
<dbReference type="InterPro" id="IPR005913">
    <property type="entry name" value="dTDP_dehydrorham_reduct"/>
</dbReference>
<dbReference type="GO" id="GO:0005829">
    <property type="term" value="C:cytosol"/>
    <property type="evidence" value="ECO:0007669"/>
    <property type="project" value="TreeGrafter"/>
</dbReference>
<dbReference type="PANTHER" id="PTHR10491">
    <property type="entry name" value="DTDP-4-DEHYDRORHAMNOSE REDUCTASE"/>
    <property type="match status" value="1"/>
</dbReference>
<protein>
    <recommendedName>
        <fullName evidence="2">dTDP-4-dehydrorhamnose reductase</fullName>
        <ecNumber evidence="2">1.1.1.133</ecNumber>
    </recommendedName>
</protein>
<dbReference type="Gene3D" id="3.40.50.720">
    <property type="entry name" value="NAD(P)-binding Rossmann-like Domain"/>
    <property type="match status" value="1"/>
</dbReference>
<dbReference type="EC" id="1.1.1.133" evidence="2"/>
<proteinExistence type="inferred from homology"/>
<name>A0A8H2R202_9FIRM</name>
<reference evidence="4 5" key="1">
    <citation type="submission" date="2019-02" db="EMBL/GenBank/DDBJ databases">
        <authorList>
            <consortium name="Pathogen Informatics"/>
        </authorList>
    </citation>
    <scope>NUCLEOTIDE SEQUENCE [LARGE SCALE GENOMIC DNA]</scope>
    <source>
        <strain evidence="4 5">3012STDY7089603</strain>
    </source>
</reference>
<dbReference type="SUPFAM" id="SSF51735">
    <property type="entry name" value="NAD(P)-binding Rossmann-fold domains"/>
    <property type="match status" value="1"/>
</dbReference>
<dbReference type="InterPro" id="IPR036291">
    <property type="entry name" value="NAD(P)-bd_dom_sf"/>
</dbReference>
<dbReference type="CDD" id="cd05254">
    <property type="entry name" value="dTDP_HR_like_SDR_e"/>
    <property type="match status" value="1"/>
</dbReference>
<evidence type="ECO:0000313" key="5">
    <source>
        <dbReference type="Proteomes" id="UP000377798"/>
    </source>
</evidence>
<evidence type="ECO:0000313" key="4">
    <source>
        <dbReference type="EMBL" id="VFB17128.1"/>
    </source>
</evidence>
<dbReference type="InterPro" id="IPR029903">
    <property type="entry name" value="RmlD-like-bd"/>
</dbReference>
<dbReference type="UniPathway" id="UPA00124"/>
<accession>A0A8H2R202</accession>
<dbReference type="EMBL" id="CAACYI010000001">
    <property type="protein sequence ID" value="VFB17128.1"/>
    <property type="molecule type" value="Genomic_DNA"/>
</dbReference>
<dbReference type="RefSeq" id="WP_131749745.1">
    <property type="nucleotide sequence ID" value="NZ_CAACYI010000001.1"/>
</dbReference>
<keyword evidence="2" id="KW-0521">NADP</keyword>
<dbReference type="Gene3D" id="3.90.25.10">
    <property type="entry name" value="UDP-galactose 4-epimerase, domain 1"/>
    <property type="match status" value="1"/>
</dbReference>
<feature type="domain" description="RmlD-like substrate binding" evidence="3">
    <location>
        <begin position="17"/>
        <end position="288"/>
    </location>
</feature>
<sequence>MHESILLEGDLFKGQETIWVLGAKGRIGRSITRKLTDGSRRIVTTDHASVDIKNLEDILVFTERNLPTVIINCAGMSSATACEENPDEAFRVNALGAKNLAIAANHYGARLIHISTDDVFNGKDDTPVNELVEPKPITVYGKSKHQGEKFIQEFSQKYFIVRSSWVYDLRTIAKIEQGLKNHSLTITRNQIASPTSRELLADFILGLVDSYDYGIYHFVTQGSTDRKGFIAEIAKLLKLEDHYEKSDFHHQVSLHPKYALMDPFMLRMKDYKSLPTWQEDLKNYLENYYLPGRSNQ</sequence>
<dbReference type="Pfam" id="PF04321">
    <property type="entry name" value="RmlD_sub_bind"/>
    <property type="match status" value="1"/>
</dbReference>
<comment type="similarity">
    <text evidence="1 2">Belongs to the dTDP-4-dehydrorhamnose reductase family.</text>
</comment>
<keyword evidence="5" id="KW-1185">Reference proteome</keyword>
<gene>
    <name evidence="4" type="primary">rfbD</name>
    <name evidence="4" type="ORF">NCTC13150_01713</name>
</gene>
<dbReference type="GO" id="GO:0019305">
    <property type="term" value="P:dTDP-rhamnose biosynthetic process"/>
    <property type="evidence" value="ECO:0007669"/>
    <property type="project" value="UniProtKB-UniPathway"/>
</dbReference>
<evidence type="ECO:0000256" key="1">
    <source>
        <dbReference type="ARBA" id="ARBA00010944"/>
    </source>
</evidence>
<evidence type="ECO:0000256" key="2">
    <source>
        <dbReference type="RuleBase" id="RU364082"/>
    </source>
</evidence>
<comment type="caution">
    <text evidence="4">The sequence shown here is derived from an EMBL/GenBank/DDBJ whole genome shotgun (WGS) entry which is preliminary data.</text>
</comment>
<dbReference type="PANTHER" id="PTHR10491:SF4">
    <property type="entry name" value="METHIONINE ADENOSYLTRANSFERASE 2 SUBUNIT BETA"/>
    <property type="match status" value="1"/>
</dbReference>
<dbReference type="Proteomes" id="UP000377798">
    <property type="component" value="Unassembled WGS sequence"/>
</dbReference>
<comment type="pathway">
    <text evidence="2">Carbohydrate biosynthesis; dTDP-L-rhamnose biosynthesis.</text>
</comment>
<dbReference type="AlphaFoldDB" id="A0A8H2R202"/>
<keyword evidence="2 4" id="KW-0560">Oxidoreductase</keyword>
<dbReference type="GO" id="GO:0008831">
    <property type="term" value="F:dTDP-4-dehydrorhamnose reductase activity"/>
    <property type="evidence" value="ECO:0007669"/>
    <property type="project" value="UniProtKB-EC"/>
</dbReference>
<evidence type="ECO:0000259" key="3">
    <source>
        <dbReference type="Pfam" id="PF04321"/>
    </source>
</evidence>